<feature type="signal peptide" evidence="1">
    <location>
        <begin position="1"/>
        <end position="16"/>
    </location>
</feature>
<dbReference type="EMBL" id="VFQX01000028">
    <property type="protein sequence ID" value="KAF0978826.1"/>
    <property type="molecule type" value="Genomic_DNA"/>
</dbReference>
<gene>
    <name evidence="2" type="ORF">FDP41_001896</name>
</gene>
<dbReference type="VEuPathDB" id="AmoebaDB:NF0009490"/>
<evidence type="ECO:0000256" key="1">
    <source>
        <dbReference type="SAM" id="SignalP"/>
    </source>
</evidence>
<dbReference type="VEuPathDB" id="AmoebaDB:NfTy_032940"/>
<dbReference type="VEuPathDB" id="AmoebaDB:FDP41_001896"/>
<keyword evidence="3" id="KW-1185">Reference proteome</keyword>
<feature type="chain" id="PRO_5025399949" evidence="1">
    <location>
        <begin position="17"/>
        <end position="314"/>
    </location>
</feature>
<sequence length="314" mass="36183">MFVVVVVLIFSSSSISLLSEAAAHLLDEKKEISLPFVIDSTTIDTFMKLVIFSQQQQRTTTMATAAILSSNSSIVMLSLRRRQEQSLSSLKGGTTTLQQLVNNQTTIHMFSFDLESDDTTRQHAFKSSVALALSMHQIKPLKLVEVNNMLCDCILGNPFVDSKQIEFLTTTDRDIPKLIRQIREQKKQPFQYLQWSDFDMSILSPYEIQYIVSTSSFSNITRLDDSHGVVQSLKEDMISCLTTMKYCTTNNSSPLCYEKHDFCWLRRLQNFFELSQSEWFVNVTNRILSTVRKSMPTDDSMLWWNISHSLWRMF</sequence>
<keyword evidence="1" id="KW-0732">Signal</keyword>
<protein>
    <submittedName>
        <fullName evidence="2">Uncharacterized protein</fullName>
    </submittedName>
</protein>
<dbReference type="AlphaFoldDB" id="A0A6A5BUB7"/>
<organism evidence="2 3">
    <name type="scientific">Naegleria fowleri</name>
    <name type="common">Brain eating amoeba</name>
    <dbReference type="NCBI Taxonomy" id="5763"/>
    <lineage>
        <taxon>Eukaryota</taxon>
        <taxon>Discoba</taxon>
        <taxon>Heterolobosea</taxon>
        <taxon>Tetramitia</taxon>
        <taxon>Eutetramitia</taxon>
        <taxon>Vahlkampfiidae</taxon>
        <taxon>Naegleria</taxon>
    </lineage>
</organism>
<comment type="caution">
    <text evidence="2">The sequence shown here is derived from an EMBL/GenBank/DDBJ whole genome shotgun (WGS) entry which is preliminary data.</text>
</comment>
<dbReference type="RefSeq" id="XP_044563539.1">
    <property type="nucleotide sequence ID" value="XM_044705030.1"/>
</dbReference>
<dbReference type="Proteomes" id="UP000444721">
    <property type="component" value="Unassembled WGS sequence"/>
</dbReference>
<dbReference type="GeneID" id="68109114"/>
<evidence type="ECO:0000313" key="3">
    <source>
        <dbReference type="Proteomes" id="UP000444721"/>
    </source>
</evidence>
<proteinExistence type="predicted"/>
<evidence type="ECO:0000313" key="2">
    <source>
        <dbReference type="EMBL" id="KAF0978826.1"/>
    </source>
</evidence>
<accession>A0A6A5BUB7</accession>
<name>A0A6A5BUB7_NAEFO</name>
<dbReference type="OrthoDB" id="10585801at2759"/>
<reference evidence="2 3" key="1">
    <citation type="journal article" date="2019" name="Sci. Rep.">
        <title>Nanopore sequencing improves the draft genome of the human pathogenic amoeba Naegleria fowleri.</title>
        <authorList>
            <person name="Liechti N."/>
            <person name="Schurch N."/>
            <person name="Bruggmann R."/>
            <person name="Wittwer M."/>
        </authorList>
    </citation>
    <scope>NUCLEOTIDE SEQUENCE [LARGE SCALE GENOMIC DNA]</scope>
    <source>
        <strain evidence="2 3">ATCC 30894</strain>
    </source>
</reference>